<gene>
    <name evidence="1" type="ORF">HUK81_11995</name>
</gene>
<accession>A0A850P9Q9</accession>
<reference evidence="1 2" key="1">
    <citation type="submission" date="2020-06" db="EMBL/GenBank/DDBJ databases">
        <title>Description of novel acetic acid bacteria.</title>
        <authorList>
            <person name="Sombolestani A."/>
        </authorList>
    </citation>
    <scope>NUCLEOTIDE SEQUENCE [LARGE SCALE GENOMIC DNA]</scope>
    <source>
        <strain evidence="1 2">LMG 25</strain>
    </source>
</reference>
<dbReference type="Proteomes" id="UP000522590">
    <property type="component" value="Unassembled WGS sequence"/>
</dbReference>
<protein>
    <submittedName>
        <fullName evidence="1">Uncharacterized protein</fullName>
    </submittedName>
</protein>
<dbReference type="EMBL" id="JABXXS010000027">
    <property type="protein sequence ID" value="NVN37651.1"/>
    <property type="molecule type" value="Genomic_DNA"/>
</dbReference>
<organism evidence="1 2">
    <name type="scientific">Komagataeibacter swingsii</name>
    <dbReference type="NCBI Taxonomy" id="215220"/>
    <lineage>
        <taxon>Bacteria</taxon>
        <taxon>Pseudomonadati</taxon>
        <taxon>Pseudomonadota</taxon>
        <taxon>Alphaproteobacteria</taxon>
        <taxon>Acetobacterales</taxon>
        <taxon>Acetobacteraceae</taxon>
        <taxon>Komagataeibacter</taxon>
    </lineage>
</organism>
<proteinExistence type="predicted"/>
<comment type="caution">
    <text evidence="1">The sequence shown here is derived from an EMBL/GenBank/DDBJ whole genome shotgun (WGS) entry which is preliminary data.</text>
</comment>
<dbReference type="AlphaFoldDB" id="A0A850P9Q9"/>
<evidence type="ECO:0000313" key="1">
    <source>
        <dbReference type="EMBL" id="NVN37651.1"/>
    </source>
</evidence>
<name>A0A850P9Q9_9PROT</name>
<sequence length="46" mass="5133">MIGYACQRRMAGSCPIARQMETGGFFQPHFHDPLDSMILMEKDGGT</sequence>
<evidence type="ECO:0000313" key="2">
    <source>
        <dbReference type="Proteomes" id="UP000522590"/>
    </source>
</evidence>